<dbReference type="HOGENOM" id="CLU_030994_0_0_1"/>
<accession>A0A066WZZ7</accession>
<protein>
    <submittedName>
        <fullName evidence="2">Uncharacterized protein</fullName>
    </submittedName>
</protein>
<dbReference type="eggNOG" id="ENOG502S404">
    <property type="taxonomic scope" value="Eukaryota"/>
</dbReference>
<reference evidence="3" key="1">
    <citation type="journal article" date="2014" name="Genome Announc.">
        <title>Draft genome sequence of Colletotrichum sublineola, a destructive pathogen of cultivated sorghum.</title>
        <authorList>
            <person name="Baroncelli R."/>
            <person name="Sanz-Martin J.M."/>
            <person name="Rech G.E."/>
            <person name="Sukno S.A."/>
            <person name="Thon M.R."/>
        </authorList>
    </citation>
    <scope>NUCLEOTIDE SEQUENCE [LARGE SCALE GENOMIC DNA]</scope>
    <source>
        <strain evidence="3">TX430BB</strain>
    </source>
</reference>
<feature type="compositionally biased region" description="Low complexity" evidence="1">
    <location>
        <begin position="121"/>
        <end position="141"/>
    </location>
</feature>
<organism evidence="2 3">
    <name type="scientific">Colletotrichum sublineola</name>
    <name type="common">Sorghum anthracnose fungus</name>
    <dbReference type="NCBI Taxonomy" id="1173701"/>
    <lineage>
        <taxon>Eukaryota</taxon>
        <taxon>Fungi</taxon>
        <taxon>Dikarya</taxon>
        <taxon>Ascomycota</taxon>
        <taxon>Pezizomycotina</taxon>
        <taxon>Sordariomycetes</taxon>
        <taxon>Hypocreomycetidae</taxon>
        <taxon>Glomerellales</taxon>
        <taxon>Glomerellaceae</taxon>
        <taxon>Colletotrichum</taxon>
        <taxon>Colletotrichum graminicola species complex</taxon>
    </lineage>
</organism>
<evidence type="ECO:0000313" key="3">
    <source>
        <dbReference type="Proteomes" id="UP000027238"/>
    </source>
</evidence>
<feature type="region of interest" description="Disordered" evidence="1">
    <location>
        <begin position="205"/>
        <end position="260"/>
    </location>
</feature>
<dbReference type="STRING" id="1173701.A0A066WZZ7"/>
<dbReference type="Proteomes" id="UP000027238">
    <property type="component" value="Unassembled WGS sequence"/>
</dbReference>
<dbReference type="OrthoDB" id="4150019at2759"/>
<evidence type="ECO:0000313" key="2">
    <source>
        <dbReference type="EMBL" id="KDN62247.1"/>
    </source>
</evidence>
<proteinExistence type="predicted"/>
<feature type="region of interest" description="Disordered" evidence="1">
    <location>
        <begin position="1"/>
        <end position="176"/>
    </location>
</feature>
<dbReference type="OMA" id="TQGRCIN"/>
<feature type="compositionally biased region" description="Polar residues" evidence="1">
    <location>
        <begin position="222"/>
        <end position="252"/>
    </location>
</feature>
<gene>
    <name evidence="2" type="ORF">CSUB01_02476</name>
</gene>
<keyword evidence="3" id="KW-1185">Reference proteome</keyword>
<feature type="compositionally biased region" description="Polar residues" evidence="1">
    <location>
        <begin position="205"/>
        <end position="214"/>
    </location>
</feature>
<dbReference type="AlphaFoldDB" id="A0A066WZZ7"/>
<sequence length="384" mass="41588">MSYQYPQPLPYSGTGMGVSHPGYAPNYDAPAPMPLPMDPRNQEQSLKERKESFSQASSKLRRSMSTPNVRPRQTSTSDANQSGLASDKKRNKLGYHRTSVACDQPPLPQATATRPKASSRASSGPNTASASSSPAIPAMQSLDVSQHQQYRPGVMQPATGMPPPPKQPSVIENLGTEATMSSGVVAGSSSRAFGFTNQSVAWMSPELSPSSTTQPKEHNETWRSFTGQSPITPSFSPYTSQAPPSTGWSNADPNAPGDMGYSSFAPGSIMTYPRNTPFPPQYSMAPQQNRQFERKSSTMSEEVYPTQIATQFPDFGPNNASLSAGAVAPSDYGSWVQPPYTYARPHGGYQGWTYEENEGNQDVTLFVKLVQLQRGATQSRLELK</sequence>
<comment type="caution">
    <text evidence="2">The sequence shown here is derived from an EMBL/GenBank/DDBJ whole genome shotgun (WGS) entry which is preliminary data.</text>
</comment>
<feature type="compositionally biased region" description="Polar residues" evidence="1">
    <location>
        <begin position="53"/>
        <end position="84"/>
    </location>
</feature>
<name>A0A066WZZ7_COLSU</name>
<evidence type="ECO:0000256" key="1">
    <source>
        <dbReference type="SAM" id="MobiDB-lite"/>
    </source>
</evidence>
<dbReference type="EMBL" id="JMSE01001345">
    <property type="protein sequence ID" value="KDN62247.1"/>
    <property type="molecule type" value="Genomic_DNA"/>
</dbReference>